<dbReference type="InterPro" id="IPR036388">
    <property type="entry name" value="WH-like_DNA-bd_sf"/>
</dbReference>
<dbReference type="PRINTS" id="PR00364">
    <property type="entry name" value="DISEASERSIST"/>
</dbReference>
<dbReference type="EMBL" id="PKPP01005690">
    <property type="protein sequence ID" value="PWA59203.1"/>
    <property type="molecule type" value="Genomic_DNA"/>
</dbReference>
<dbReference type="SUPFAM" id="SSF52540">
    <property type="entry name" value="P-loop containing nucleoside triphosphate hydrolases"/>
    <property type="match status" value="1"/>
</dbReference>
<dbReference type="InterPro" id="IPR042197">
    <property type="entry name" value="Apaf_helical"/>
</dbReference>
<dbReference type="OrthoDB" id="1716898at2759"/>
<dbReference type="AlphaFoldDB" id="A0A2U1MD60"/>
<dbReference type="InterPro" id="IPR032675">
    <property type="entry name" value="LRR_dom_sf"/>
</dbReference>
<keyword evidence="10" id="KW-0067">ATP-binding</keyword>
<keyword evidence="6" id="KW-0381">Hypersensitive response</keyword>
<evidence type="ECO:0000259" key="12">
    <source>
        <dbReference type="Pfam" id="PF23559"/>
    </source>
</evidence>
<feature type="domain" description="NB-ARC" evidence="11">
    <location>
        <begin position="221"/>
        <end position="383"/>
    </location>
</feature>
<dbReference type="SUPFAM" id="SSF52058">
    <property type="entry name" value="L domain-like"/>
    <property type="match status" value="1"/>
</dbReference>
<dbReference type="InterPro" id="IPR002182">
    <property type="entry name" value="NB-ARC"/>
</dbReference>
<organism evidence="13 14">
    <name type="scientific">Artemisia annua</name>
    <name type="common">Sweet wormwood</name>
    <dbReference type="NCBI Taxonomy" id="35608"/>
    <lineage>
        <taxon>Eukaryota</taxon>
        <taxon>Viridiplantae</taxon>
        <taxon>Streptophyta</taxon>
        <taxon>Embryophyta</taxon>
        <taxon>Tracheophyta</taxon>
        <taxon>Spermatophyta</taxon>
        <taxon>Magnoliopsida</taxon>
        <taxon>eudicotyledons</taxon>
        <taxon>Gunneridae</taxon>
        <taxon>Pentapetalae</taxon>
        <taxon>asterids</taxon>
        <taxon>campanulids</taxon>
        <taxon>Asterales</taxon>
        <taxon>Asteraceae</taxon>
        <taxon>Asteroideae</taxon>
        <taxon>Anthemideae</taxon>
        <taxon>Artemisiinae</taxon>
        <taxon>Artemisia</taxon>
    </lineage>
</organism>
<evidence type="ECO:0000313" key="14">
    <source>
        <dbReference type="Proteomes" id="UP000245207"/>
    </source>
</evidence>
<keyword evidence="9" id="KW-0611">Plant defense</keyword>
<dbReference type="Gene3D" id="1.10.10.10">
    <property type="entry name" value="Winged helix-like DNA-binding domain superfamily/Winged helix DNA-binding domain"/>
    <property type="match status" value="1"/>
</dbReference>
<keyword evidence="14" id="KW-1185">Reference proteome</keyword>
<dbReference type="Proteomes" id="UP000245207">
    <property type="component" value="Unassembled WGS sequence"/>
</dbReference>
<dbReference type="GO" id="GO:0043531">
    <property type="term" value="F:ADP binding"/>
    <property type="evidence" value="ECO:0007669"/>
    <property type="project" value="InterPro"/>
</dbReference>
<dbReference type="Pfam" id="PF00931">
    <property type="entry name" value="NB-ARC"/>
    <property type="match status" value="1"/>
</dbReference>
<sequence>MATADIELFMTKLRWLLYDDTNDLVRTNPLIKAKKPDIQLLYEELGSLIDLWFKYWTNNQEQLHELEDLGSWKRELTDVAREAEDIIDVFISYAILNNNIKGSNKRLRHDTSVSHGASVNWHTYSALEAPSCFSPGISNGMLDYPLNLKYVMDSIKSIGKEMSNMKCMVNNKTIQQFVKKDMMNKKSQATRSSCSIHTATVKQRAAKHEEVIVGFDADALSIIDRLTGGRKQLDIISIVGMGGLGKTTLATKIYNDQYAVYYFDIRGWISVSQAYSKRDLLIQILVSIGKTVHDTTSEPKVCEMLYKSLKGRKYLIVIDDIWSAAAWDDLRLCFPDDKTGSRVLLTTRLAEVACHANRGSFTHNLQLLSEEKSWELLCRKTFRGVECPEKLIETGKHIARECQGLPLALVVIAGLLEKAEKTKDLWESVVKRVSSYIVNDPEGCLDVLALSYDHLPCHLRNCFLYISGFPKDGKIQVQRLIRLWMAEGFIKEAGQRSMEEEAEDYLMDLVDRNLLAVADRRSDGGIKSCHLHDLLRELCLKKANEEGFFKKITVSYCNSFSTSSIKKQRRLITDFELLCSFCQDSPTHIRSVLCFHYGVPSVSPNPMQWELFLLLRVLDLLNFPIINSGMRLGKLVHLKYLAVWFLSKNIDYTPSEDYCEFSISKAYIWSLQTLILRGKFQVFKFSGENIANTVNLRHLRCDNINISIYFGVPLLLNLQTVSTLRLDCTTISWQHSFPNIKKLGCSVSSTSSDRAFLNFAMLTHLQALNLQNDMDIPLPAKNPITFPETLKNLALKGCRLPWIYMSTIQRLPKLEVLKLLDSSFEGDMWDVGNYKFIHLKLLKLQKLKIKSWEASSINFPNLRKLVVKTCKDLKEIPLVLGNISTLEHIEIDYSNILIRESVNRIQEEQHAMGNYDIHVTFSDIDPCEVFFEGNPYYD</sequence>
<evidence type="ECO:0000256" key="4">
    <source>
        <dbReference type="ARBA" id="ARBA00022490"/>
    </source>
</evidence>
<dbReference type="GO" id="GO:0051607">
    <property type="term" value="P:defense response to virus"/>
    <property type="evidence" value="ECO:0007669"/>
    <property type="project" value="UniProtKB-ARBA"/>
</dbReference>
<dbReference type="FunFam" id="3.40.50.300:FF:001091">
    <property type="entry name" value="Probable disease resistance protein At1g61300"/>
    <property type="match status" value="1"/>
</dbReference>
<comment type="function">
    <text evidence="1">Confers resistance to late blight (Phytophthora infestans) races carrying the avirulence gene Avr1. Resistance proteins guard the plant against pathogens that contain an appropriate avirulence protein via an indirect interaction with this avirulence protein. That triggers a defense system including the hypersensitive response, which restricts the pathogen growth.</text>
</comment>
<dbReference type="Gene3D" id="1.10.8.430">
    <property type="entry name" value="Helical domain of apoptotic protease-activating factors"/>
    <property type="match status" value="1"/>
</dbReference>
<name>A0A2U1MD60_ARTAN</name>
<feature type="domain" description="Disease resistance protein winged helix" evidence="12">
    <location>
        <begin position="469"/>
        <end position="538"/>
    </location>
</feature>
<dbReference type="InterPro" id="IPR058922">
    <property type="entry name" value="WHD_DRP"/>
</dbReference>
<dbReference type="PANTHER" id="PTHR23155:SF1152">
    <property type="entry name" value="AAA+ ATPASE DOMAIN-CONTAINING PROTEIN"/>
    <property type="match status" value="1"/>
</dbReference>
<dbReference type="Pfam" id="PF23559">
    <property type="entry name" value="WHD_DRP"/>
    <property type="match status" value="1"/>
</dbReference>
<evidence type="ECO:0000256" key="6">
    <source>
        <dbReference type="ARBA" id="ARBA00022667"/>
    </source>
</evidence>
<dbReference type="PANTHER" id="PTHR23155">
    <property type="entry name" value="DISEASE RESISTANCE PROTEIN RP"/>
    <property type="match status" value="1"/>
</dbReference>
<comment type="subcellular location">
    <subcellularLocation>
        <location evidence="2">Cytoplasm</location>
    </subcellularLocation>
</comment>
<comment type="caution">
    <text evidence="13">The sequence shown here is derived from an EMBL/GenBank/DDBJ whole genome shotgun (WGS) entry which is preliminary data.</text>
</comment>
<dbReference type="STRING" id="35608.A0A2U1MD60"/>
<dbReference type="Gene3D" id="1.20.5.4130">
    <property type="match status" value="1"/>
</dbReference>
<protein>
    <submittedName>
        <fullName evidence="13">NB-ARC domains-containing protein</fullName>
    </submittedName>
</protein>
<dbReference type="GO" id="GO:0009626">
    <property type="term" value="P:plant-type hypersensitive response"/>
    <property type="evidence" value="ECO:0007669"/>
    <property type="project" value="UniProtKB-KW"/>
</dbReference>
<dbReference type="Gene3D" id="3.80.10.10">
    <property type="entry name" value="Ribonuclease Inhibitor"/>
    <property type="match status" value="1"/>
</dbReference>
<dbReference type="InterPro" id="IPR027417">
    <property type="entry name" value="P-loop_NTPase"/>
</dbReference>
<evidence type="ECO:0000313" key="13">
    <source>
        <dbReference type="EMBL" id="PWA59203.1"/>
    </source>
</evidence>
<keyword evidence="5" id="KW-0433">Leucine-rich repeat</keyword>
<evidence type="ECO:0000259" key="11">
    <source>
        <dbReference type="Pfam" id="PF00931"/>
    </source>
</evidence>
<gene>
    <name evidence="13" type="ORF">CTI12_AA232500</name>
</gene>
<comment type="similarity">
    <text evidence="3">Belongs to the disease resistance NB-LRR family.</text>
</comment>
<evidence type="ECO:0000256" key="3">
    <source>
        <dbReference type="ARBA" id="ARBA00008894"/>
    </source>
</evidence>
<dbReference type="FunFam" id="1.10.10.10:FF:000322">
    <property type="entry name" value="Probable disease resistance protein At1g63360"/>
    <property type="match status" value="1"/>
</dbReference>
<evidence type="ECO:0000256" key="7">
    <source>
        <dbReference type="ARBA" id="ARBA00022737"/>
    </source>
</evidence>
<keyword evidence="4" id="KW-0963">Cytoplasm</keyword>
<keyword evidence="7" id="KW-0677">Repeat</keyword>
<evidence type="ECO:0000256" key="8">
    <source>
        <dbReference type="ARBA" id="ARBA00022741"/>
    </source>
</evidence>
<evidence type="ECO:0000256" key="5">
    <source>
        <dbReference type="ARBA" id="ARBA00022614"/>
    </source>
</evidence>
<keyword evidence="8" id="KW-0547">Nucleotide-binding</keyword>
<accession>A0A2U1MD60</accession>
<proteinExistence type="inferred from homology"/>
<evidence type="ECO:0000256" key="2">
    <source>
        <dbReference type="ARBA" id="ARBA00004496"/>
    </source>
</evidence>
<reference evidence="13 14" key="1">
    <citation type="journal article" date="2018" name="Mol. Plant">
        <title>The genome of Artemisia annua provides insight into the evolution of Asteraceae family and artemisinin biosynthesis.</title>
        <authorList>
            <person name="Shen Q."/>
            <person name="Zhang L."/>
            <person name="Liao Z."/>
            <person name="Wang S."/>
            <person name="Yan T."/>
            <person name="Shi P."/>
            <person name="Liu M."/>
            <person name="Fu X."/>
            <person name="Pan Q."/>
            <person name="Wang Y."/>
            <person name="Lv Z."/>
            <person name="Lu X."/>
            <person name="Zhang F."/>
            <person name="Jiang W."/>
            <person name="Ma Y."/>
            <person name="Chen M."/>
            <person name="Hao X."/>
            <person name="Li L."/>
            <person name="Tang Y."/>
            <person name="Lv G."/>
            <person name="Zhou Y."/>
            <person name="Sun X."/>
            <person name="Brodelius P.E."/>
            <person name="Rose J.K.C."/>
            <person name="Tang K."/>
        </authorList>
    </citation>
    <scope>NUCLEOTIDE SEQUENCE [LARGE SCALE GENOMIC DNA]</scope>
    <source>
        <strain evidence="14">cv. Huhao1</strain>
        <tissue evidence="13">Leaf</tissue>
    </source>
</reference>
<evidence type="ECO:0000256" key="9">
    <source>
        <dbReference type="ARBA" id="ARBA00022821"/>
    </source>
</evidence>
<evidence type="ECO:0000256" key="10">
    <source>
        <dbReference type="ARBA" id="ARBA00022840"/>
    </source>
</evidence>
<dbReference type="Gene3D" id="3.40.50.300">
    <property type="entry name" value="P-loop containing nucleotide triphosphate hydrolases"/>
    <property type="match status" value="1"/>
</dbReference>
<dbReference type="InterPro" id="IPR044974">
    <property type="entry name" value="Disease_R_plants"/>
</dbReference>
<evidence type="ECO:0000256" key="1">
    <source>
        <dbReference type="ARBA" id="ARBA00002074"/>
    </source>
</evidence>
<dbReference type="GO" id="GO:0005524">
    <property type="term" value="F:ATP binding"/>
    <property type="evidence" value="ECO:0007669"/>
    <property type="project" value="UniProtKB-KW"/>
</dbReference>